<dbReference type="AlphaFoldDB" id="A0A0F8Y4P8"/>
<gene>
    <name evidence="1" type="ORF">LCGC14_3138130</name>
</gene>
<dbReference type="EMBL" id="LAZR01068707">
    <property type="protein sequence ID" value="KKK49134.1"/>
    <property type="molecule type" value="Genomic_DNA"/>
</dbReference>
<name>A0A0F8Y4P8_9ZZZZ</name>
<sequence>MKLGLLVPVGRTDKFGYQYDNFTKLILSNHEKFADRVVIVASSRYVKNELFENRHKVEYIS</sequence>
<evidence type="ECO:0000313" key="1">
    <source>
        <dbReference type="EMBL" id="KKK49134.1"/>
    </source>
</evidence>
<organism evidence="1">
    <name type="scientific">marine sediment metagenome</name>
    <dbReference type="NCBI Taxonomy" id="412755"/>
    <lineage>
        <taxon>unclassified sequences</taxon>
        <taxon>metagenomes</taxon>
        <taxon>ecological metagenomes</taxon>
    </lineage>
</organism>
<protein>
    <submittedName>
        <fullName evidence="1">Uncharacterized protein</fullName>
    </submittedName>
</protein>
<comment type="caution">
    <text evidence="1">The sequence shown here is derived from an EMBL/GenBank/DDBJ whole genome shotgun (WGS) entry which is preliminary data.</text>
</comment>
<feature type="non-terminal residue" evidence="1">
    <location>
        <position position="61"/>
    </location>
</feature>
<accession>A0A0F8Y4P8</accession>
<proteinExistence type="predicted"/>
<reference evidence="1" key="1">
    <citation type="journal article" date="2015" name="Nature">
        <title>Complex archaea that bridge the gap between prokaryotes and eukaryotes.</title>
        <authorList>
            <person name="Spang A."/>
            <person name="Saw J.H."/>
            <person name="Jorgensen S.L."/>
            <person name="Zaremba-Niedzwiedzka K."/>
            <person name="Martijn J."/>
            <person name="Lind A.E."/>
            <person name="van Eijk R."/>
            <person name="Schleper C."/>
            <person name="Guy L."/>
            <person name="Ettema T.J."/>
        </authorList>
    </citation>
    <scope>NUCLEOTIDE SEQUENCE</scope>
</reference>